<dbReference type="Proteomes" id="UP001235343">
    <property type="component" value="Unassembled WGS sequence"/>
</dbReference>
<dbReference type="Pfam" id="PF01476">
    <property type="entry name" value="LysM"/>
    <property type="match status" value="3"/>
</dbReference>
<feature type="domain" description="LysM" evidence="1">
    <location>
        <begin position="89"/>
        <end position="134"/>
    </location>
</feature>
<organism evidence="2 3">
    <name type="scientific">Aquibacillus rhizosphaerae</name>
    <dbReference type="NCBI Taxonomy" id="3051431"/>
    <lineage>
        <taxon>Bacteria</taxon>
        <taxon>Bacillati</taxon>
        <taxon>Bacillota</taxon>
        <taxon>Bacilli</taxon>
        <taxon>Bacillales</taxon>
        <taxon>Bacillaceae</taxon>
        <taxon>Aquibacillus</taxon>
    </lineage>
</organism>
<protein>
    <submittedName>
        <fullName evidence="2">LysM peptidoglycan-binding domain-containing protein</fullName>
    </submittedName>
</protein>
<gene>
    <name evidence="2" type="ORF">QQS35_22035</name>
</gene>
<dbReference type="InterPro" id="IPR036779">
    <property type="entry name" value="LysM_dom_sf"/>
</dbReference>
<dbReference type="EMBL" id="JASTZU010000063">
    <property type="protein sequence ID" value="MDL4843123.1"/>
    <property type="molecule type" value="Genomic_DNA"/>
</dbReference>
<dbReference type="SUPFAM" id="SSF54106">
    <property type="entry name" value="LysM domain"/>
    <property type="match status" value="3"/>
</dbReference>
<evidence type="ECO:0000313" key="2">
    <source>
        <dbReference type="EMBL" id="MDL4843123.1"/>
    </source>
</evidence>
<dbReference type="CDD" id="cd00118">
    <property type="entry name" value="LysM"/>
    <property type="match status" value="3"/>
</dbReference>
<dbReference type="SMART" id="SM00257">
    <property type="entry name" value="LysM"/>
    <property type="match status" value="3"/>
</dbReference>
<proteinExistence type="predicted"/>
<evidence type="ECO:0000313" key="3">
    <source>
        <dbReference type="Proteomes" id="UP001235343"/>
    </source>
</evidence>
<dbReference type="PANTHER" id="PTHR33734:SF22">
    <property type="entry name" value="MEMBRANE-BOUND LYTIC MUREIN TRANSGLYCOSYLASE D"/>
    <property type="match status" value="1"/>
</dbReference>
<dbReference type="PANTHER" id="PTHR33734">
    <property type="entry name" value="LYSM DOMAIN-CONTAINING GPI-ANCHORED PROTEIN 2"/>
    <property type="match status" value="1"/>
</dbReference>
<dbReference type="Gene3D" id="3.10.350.10">
    <property type="entry name" value="LysM domain"/>
    <property type="match status" value="3"/>
</dbReference>
<dbReference type="PROSITE" id="PS51782">
    <property type="entry name" value="LYSM"/>
    <property type="match status" value="3"/>
</dbReference>
<comment type="caution">
    <text evidence="2">The sequence shown here is derived from an EMBL/GenBank/DDBJ whole genome shotgun (WGS) entry which is preliminary data.</text>
</comment>
<sequence>MRKLSKILAPTVVVGLVFGTVGYSVSAATETVESGETLWGIAQEHDVSTDELINLNSDLDPQMIPVGTEIQLDANENNNGNENTTGEMVSHTVQPGNTLLGIASLYDGVTLDNIYQLNEGIDPYNLMVGSEVTVVGNNNQSSESTDGDVVYHIVQPGNTFNEIASVYNYVTAEEIMNANPNVNASSLPVGTEIVIPLD</sequence>
<name>A0ABT7LB78_9BACI</name>
<feature type="domain" description="LysM" evidence="1">
    <location>
        <begin position="150"/>
        <end position="195"/>
    </location>
</feature>
<evidence type="ECO:0000259" key="1">
    <source>
        <dbReference type="PROSITE" id="PS51782"/>
    </source>
</evidence>
<dbReference type="InterPro" id="IPR018392">
    <property type="entry name" value="LysM"/>
</dbReference>
<feature type="domain" description="LysM" evidence="1">
    <location>
        <begin position="28"/>
        <end position="72"/>
    </location>
</feature>
<dbReference type="RefSeq" id="WP_285934418.1">
    <property type="nucleotide sequence ID" value="NZ_JASTZU010000063.1"/>
</dbReference>
<keyword evidence="3" id="KW-1185">Reference proteome</keyword>
<reference evidence="2 3" key="1">
    <citation type="submission" date="2023-06" db="EMBL/GenBank/DDBJ databases">
        <title>Aquibacillus rhizosphaerae LR5S19.</title>
        <authorList>
            <person name="Sun J.-Q."/>
        </authorList>
    </citation>
    <scope>NUCLEOTIDE SEQUENCE [LARGE SCALE GENOMIC DNA]</scope>
    <source>
        <strain evidence="2 3">LR5S19</strain>
    </source>
</reference>
<accession>A0ABT7LB78</accession>